<proteinExistence type="predicted"/>
<dbReference type="AlphaFoldDB" id="A0A7K1L3C3"/>
<gene>
    <name evidence="2" type="ORF">GNZ18_20265</name>
</gene>
<evidence type="ECO:0000313" key="2">
    <source>
        <dbReference type="EMBL" id="MUN38921.1"/>
    </source>
</evidence>
<dbReference type="InterPro" id="IPR036390">
    <property type="entry name" value="WH_DNA-bd_sf"/>
</dbReference>
<comment type="caution">
    <text evidence="2">The sequence shown here is derived from an EMBL/GenBank/DDBJ whole genome shotgun (WGS) entry which is preliminary data.</text>
</comment>
<evidence type="ECO:0000259" key="1">
    <source>
        <dbReference type="PROSITE" id="PS50995"/>
    </source>
</evidence>
<dbReference type="InterPro" id="IPR000835">
    <property type="entry name" value="HTH_MarR-typ"/>
</dbReference>
<dbReference type="PANTHER" id="PTHR33164">
    <property type="entry name" value="TRANSCRIPTIONAL REGULATOR, MARR FAMILY"/>
    <property type="match status" value="1"/>
</dbReference>
<dbReference type="SUPFAM" id="SSF46785">
    <property type="entry name" value="Winged helix' DNA-binding domain"/>
    <property type="match status" value="1"/>
</dbReference>
<dbReference type="GO" id="GO:0006950">
    <property type="term" value="P:response to stress"/>
    <property type="evidence" value="ECO:0007669"/>
    <property type="project" value="TreeGrafter"/>
</dbReference>
<dbReference type="EMBL" id="WOFH01000006">
    <property type="protein sequence ID" value="MUN38921.1"/>
    <property type="molecule type" value="Genomic_DNA"/>
</dbReference>
<dbReference type="Pfam" id="PF12802">
    <property type="entry name" value="MarR_2"/>
    <property type="match status" value="1"/>
</dbReference>
<reference evidence="2 3" key="1">
    <citation type="submission" date="2019-11" db="EMBL/GenBank/DDBJ databases">
        <authorList>
            <person name="Cao P."/>
        </authorList>
    </citation>
    <scope>NUCLEOTIDE SEQUENCE [LARGE SCALE GENOMIC DNA]</scope>
    <source>
        <strain evidence="2 3">NEAU-AAG5</strain>
    </source>
</reference>
<dbReference type="PROSITE" id="PS50995">
    <property type="entry name" value="HTH_MARR_2"/>
    <property type="match status" value="1"/>
</dbReference>
<dbReference type="Gene3D" id="1.10.10.10">
    <property type="entry name" value="Winged helix-like DNA-binding domain superfamily/Winged helix DNA-binding domain"/>
    <property type="match status" value="1"/>
</dbReference>
<dbReference type="InterPro" id="IPR039422">
    <property type="entry name" value="MarR/SlyA-like"/>
</dbReference>
<dbReference type="GO" id="GO:0003700">
    <property type="term" value="F:DNA-binding transcription factor activity"/>
    <property type="evidence" value="ECO:0007669"/>
    <property type="project" value="InterPro"/>
</dbReference>
<organism evidence="2 3">
    <name type="scientific">Actinomadura litoris</name>
    <dbReference type="NCBI Taxonomy" id="2678616"/>
    <lineage>
        <taxon>Bacteria</taxon>
        <taxon>Bacillati</taxon>
        <taxon>Actinomycetota</taxon>
        <taxon>Actinomycetes</taxon>
        <taxon>Streptosporangiales</taxon>
        <taxon>Thermomonosporaceae</taxon>
        <taxon>Actinomadura</taxon>
    </lineage>
</organism>
<keyword evidence="3" id="KW-1185">Reference proteome</keyword>
<dbReference type="SMART" id="SM00347">
    <property type="entry name" value="HTH_MARR"/>
    <property type="match status" value="1"/>
</dbReference>
<dbReference type="PANTHER" id="PTHR33164:SF99">
    <property type="entry name" value="MARR FAMILY REGULATORY PROTEIN"/>
    <property type="match status" value="1"/>
</dbReference>
<protein>
    <submittedName>
        <fullName evidence="2">MarR family transcriptional regulator</fullName>
    </submittedName>
</protein>
<evidence type="ECO:0000313" key="3">
    <source>
        <dbReference type="Proteomes" id="UP000432015"/>
    </source>
</evidence>
<dbReference type="Proteomes" id="UP000432015">
    <property type="component" value="Unassembled WGS sequence"/>
</dbReference>
<dbReference type="InterPro" id="IPR036388">
    <property type="entry name" value="WH-like_DNA-bd_sf"/>
</dbReference>
<accession>A0A7K1L3C3</accession>
<sequence>MRLSFMSSAPAGPSGDPPGFELPLRLFLAFRTIIDEAHEELARQGHPDMRPMHGFVFQAIGPHGTTAVELGRRLGVSKQAAGKMVESLERLGYVERAADPADARRKIVRLTAHGVDSLVRSAEIFERIRDAWTERLGADRVRALEADLKEIAPTGLWRLDAPGWFGTT</sequence>
<feature type="domain" description="HTH marR-type" evidence="1">
    <location>
        <begin position="16"/>
        <end position="153"/>
    </location>
</feature>
<name>A0A7K1L3C3_9ACTN</name>